<dbReference type="GO" id="GO:0003824">
    <property type="term" value="F:catalytic activity"/>
    <property type="evidence" value="ECO:0007669"/>
    <property type="project" value="InterPro"/>
</dbReference>
<accession>A0A0G2Z7X5</accession>
<gene>
    <name evidence="1" type="ORF">IX53_07300</name>
</gene>
<dbReference type="Proteomes" id="UP000035159">
    <property type="component" value="Chromosome"/>
</dbReference>
<name>A0A0G2Z7X5_9BACT</name>
<dbReference type="KEGG" id="kpf:IX53_07300"/>
<reference evidence="1 2" key="1">
    <citation type="submission" date="2015-04" db="EMBL/GenBank/DDBJ databases">
        <title>Complete Genome Sequence of Kosmotoga pacifica SLHLJ1.</title>
        <authorList>
            <person name="Jiang L.J."/>
            <person name="Shao Z.Z."/>
            <person name="Jebbar M."/>
        </authorList>
    </citation>
    <scope>NUCLEOTIDE SEQUENCE [LARGE SCALE GENOMIC DNA]</scope>
    <source>
        <strain evidence="1 2">SLHLJ1</strain>
    </source>
</reference>
<dbReference type="AlphaFoldDB" id="A0A0G2Z7X5"/>
<dbReference type="SUPFAM" id="SSF53167">
    <property type="entry name" value="Purine and uridine phosphorylases"/>
    <property type="match status" value="1"/>
</dbReference>
<evidence type="ECO:0000313" key="1">
    <source>
        <dbReference type="EMBL" id="AKI97652.1"/>
    </source>
</evidence>
<dbReference type="EMBL" id="CP011232">
    <property type="protein sequence ID" value="AKI97652.1"/>
    <property type="molecule type" value="Genomic_DNA"/>
</dbReference>
<dbReference type="PATRIC" id="fig|1330330.3.peg.1476"/>
<evidence type="ECO:0000313" key="2">
    <source>
        <dbReference type="Proteomes" id="UP000035159"/>
    </source>
</evidence>
<sequence length="62" mass="7269">MTVEMECSAFFAAAKFRGVKLACILYSGDDVSSEEWDPRREKDRKYIREEIFWLAVESCLEL</sequence>
<dbReference type="GO" id="GO:0009116">
    <property type="term" value="P:nucleoside metabolic process"/>
    <property type="evidence" value="ECO:0007669"/>
    <property type="project" value="InterPro"/>
</dbReference>
<proteinExistence type="predicted"/>
<protein>
    <recommendedName>
        <fullName evidence="3">Nucleoside phosphorylase domain-containing protein</fullName>
    </recommendedName>
</protein>
<dbReference type="InterPro" id="IPR035994">
    <property type="entry name" value="Nucleoside_phosphorylase_sf"/>
</dbReference>
<dbReference type="STRING" id="1330330.IX53_07300"/>
<organism evidence="1 2">
    <name type="scientific">Kosmotoga pacifica</name>
    <dbReference type="NCBI Taxonomy" id="1330330"/>
    <lineage>
        <taxon>Bacteria</taxon>
        <taxon>Thermotogati</taxon>
        <taxon>Thermotogota</taxon>
        <taxon>Thermotogae</taxon>
        <taxon>Kosmotogales</taxon>
        <taxon>Kosmotogaceae</taxon>
        <taxon>Kosmotoga</taxon>
    </lineage>
</organism>
<dbReference type="Gene3D" id="3.40.50.1580">
    <property type="entry name" value="Nucleoside phosphorylase domain"/>
    <property type="match status" value="1"/>
</dbReference>
<keyword evidence="2" id="KW-1185">Reference proteome</keyword>
<evidence type="ECO:0008006" key="3">
    <source>
        <dbReference type="Google" id="ProtNLM"/>
    </source>
</evidence>